<dbReference type="EMBL" id="LAOC01000001">
    <property type="protein sequence ID" value="KJV78294.1"/>
    <property type="molecule type" value="Genomic_DNA"/>
</dbReference>
<evidence type="ECO:0000313" key="1">
    <source>
        <dbReference type="EMBL" id="KJV78294.1"/>
    </source>
</evidence>
<dbReference type="GO" id="GO:0016787">
    <property type="term" value="F:hydrolase activity"/>
    <property type="evidence" value="ECO:0007669"/>
    <property type="project" value="UniProtKB-KW"/>
</dbReference>
<comment type="caution">
    <text evidence="1">The sequence shown here is derived from an EMBL/GenBank/DDBJ whole genome shotgun (WGS) entry which is preliminary data.</text>
</comment>
<organism evidence="1 2">
    <name type="scientific">Rickettsia rhipicephali str. Ect</name>
    <dbReference type="NCBI Taxonomy" id="1359199"/>
    <lineage>
        <taxon>Bacteria</taxon>
        <taxon>Pseudomonadati</taxon>
        <taxon>Pseudomonadota</taxon>
        <taxon>Alphaproteobacteria</taxon>
        <taxon>Rickettsiales</taxon>
        <taxon>Rickettsiaceae</taxon>
        <taxon>Rickettsieae</taxon>
        <taxon>Rickettsia</taxon>
        <taxon>spotted fever group</taxon>
    </lineage>
</organism>
<proteinExistence type="predicted"/>
<gene>
    <name evidence="1" type="ORF">RMAECT_0059</name>
</gene>
<evidence type="ECO:0000313" key="2">
    <source>
        <dbReference type="Proteomes" id="UP000033591"/>
    </source>
</evidence>
<dbReference type="Proteomes" id="UP000033591">
    <property type="component" value="Unassembled WGS sequence"/>
</dbReference>
<protein>
    <submittedName>
        <fullName evidence="1">Putative guanosine polyphosphate pyrophosphohydrolase/synthetase</fullName>
    </submittedName>
</protein>
<accession>A0A0F3PGE3</accession>
<name>A0A0F3PGE3_RICRH</name>
<dbReference type="AlphaFoldDB" id="A0A0F3PGE3"/>
<dbReference type="PATRIC" id="fig|1359199.3.peg.56"/>
<sequence length="49" mass="5609">MLADFTALEAPKLYKSYMINVALLHDTIEDTILTYANISKIWIRILPIA</sequence>
<reference evidence="1 2" key="1">
    <citation type="submission" date="2015-01" db="EMBL/GenBank/DDBJ databases">
        <title>Genome Sequencing of Rickettsiales.</title>
        <authorList>
            <person name="Daugherty S.C."/>
            <person name="Su Q."/>
            <person name="Abolude K."/>
            <person name="Beier-Sexton M."/>
            <person name="Carlyon J.A."/>
            <person name="Carter R."/>
            <person name="Day N.P."/>
            <person name="Dumler S.J."/>
            <person name="Dyachenko V."/>
            <person name="Godinez A."/>
            <person name="Kurtti T.J."/>
            <person name="Lichay M."/>
            <person name="Mullins K.E."/>
            <person name="Ott S."/>
            <person name="Pappas-Brown V."/>
            <person name="Paris D.H."/>
            <person name="Patel P."/>
            <person name="Richards A.L."/>
            <person name="Sadzewicz L."/>
            <person name="Sears K."/>
            <person name="Seidman D."/>
            <person name="Sengamalay N."/>
            <person name="Stenos J."/>
            <person name="Tallon L.J."/>
            <person name="Vincent G."/>
            <person name="Fraser C.M."/>
            <person name="Munderloh U."/>
            <person name="Dunning-Hotopp J.C."/>
        </authorList>
    </citation>
    <scope>NUCLEOTIDE SEQUENCE [LARGE SCALE GENOMIC DNA]</scope>
    <source>
        <strain evidence="1 2">Ect</strain>
    </source>
</reference>
<keyword evidence="1" id="KW-0378">Hydrolase</keyword>